<evidence type="ECO:0000313" key="1">
    <source>
        <dbReference type="EMBL" id="CAK5079948.1"/>
    </source>
</evidence>
<keyword evidence="2" id="KW-1185">Reference proteome</keyword>
<accession>A0ACB0ZM30</accession>
<dbReference type="Proteomes" id="UP001497535">
    <property type="component" value="Unassembled WGS sequence"/>
</dbReference>
<proteinExistence type="predicted"/>
<sequence length="182" mass="22029">MFFNPGIRNYILIPVLVYKGNYCFIHKTGPRINNYILFRKIKQKISDYYIYNNQFGFLNGATLNLLILKIVLLYFDSSQIYLLQKFFETFSEWEWKFPVKLEELTQKSQSWNEESEINFRKNQYLSKYINYSNEERIRLEKHTNPIMVVLTLGYPEQNCSYNVNYSTRKIILKELENGYLFL</sequence>
<comment type="caution">
    <text evidence="1">The sequence shown here is derived from an EMBL/GenBank/DDBJ whole genome shotgun (WGS) entry which is preliminary data.</text>
</comment>
<name>A0ACB0ZM30_MELEN</name>
<reference evidence="1" key="1">
    <citation type="submission" date="2023-11" db="EMBL/GenBank/DDBJ databases">
        <authorList>
            <person name="Poullet M."/>
        </authorList>
    </citation>
    <scope>NUCLEOTIDE SEQUENCE</scope>
    <source>
        <strain evidence="1">E1834</strain>
    </source>
</reference>
<organism evidence="1 2">
    <name type="scientific">Meloidogyne enterolobii</name>
    <name type="common">Root-knot nematode worm</name>
    <name type="synonym">Meloidogyne mayaguensis</name>
    <dbReference type="NCBI Taxonomy" id="390850"/>
    <lineage>
        <taxon>Eukaryota</taxon>
        <taxon>Metazoa</taxon>
        <taxon>Ecdysozoa</taxon>
        <taxon>Nematoda</taxon>
        <taxon>Chromadorea</taxon>
        <taxon>Rhabditida</taxon>
        <taxon>Tylenchina</taxon>
        <taxon>Tylenchomorpha</taxon>
        <taxon>Tylenchoidea</taxon>
        <taxon>Meloidogynidae</taxon>
        <taxon>Meloidogyninae</taxon>
        <taxon>Meloidogyne</taxon>
    </lineage>
</organism>
<gene>
    <name evidence="1" type="ORF">MENTE1834_LOCUS27096</name>
</gene>
<protein>
    <submittedName>
        <fullName evidence="1">Uncharacterized protein</fullName>
    </submittedName>
</protein>
<dbReference type="EMBL" id="CAVMJV010000040">
    <property type="protein sequence ID" value="CAK5079948.1"/>
    <property type="molecule type" value="Genomic_DNA"/>
</dbReference>
<evidence type="ECO:0000313" key="2">
    <source>
        <dbReference type="Proteomes" id="UP001497535"/>
    </source>
</evidence>